<keyword evidence="7" id="KW-0968">Cytoplasmic vesicle</keyword>
<proteinExistence type="inferred from homology"/>
<feature type="lipid moiety-binding region" description="Phosphatidylserine amidated glycine; alternate" evidence="9">
    <location>
        <position position="232"/>
    </location>
</feature>
<keyword evidence="4 10" id="KW-0072">Autophagy</keyword>
<feature type="region of interest" description="Disordered" evidence="11">
    <location>
        <begin position="93"/>
        <end position="117"/>
    </location>
</feature>
<comment type="caution">
    <text evidence="12">The sequence shown here is derived from an EMBL/GenBank/DDBJ whole genome shotgun (WGS) entry which is preliminary data.</text>
</comment>
<organism evidence="12 13">
    <name type="scientific">Daphnia magna</name>
    <dbReference type="NCBI Taxonomy" id="35525"/>
    <lineage>
        <taxon>Eukaryota</taxon>
        <taxon>Metazoa</taxon>
        <taxon>Ecdysozoa</taxon>
        <taxon>Arthropoda</taxon>
        <taxon>Crustacea</taxon>
        <taxon>Branchiopoda</taxon>
        <taxon>Diplostraca</taxon>
        <taxon>Cladocera</taxon>
        <taxon>Anomopoda</taxon>
        <taxon>Daphniidae</taxon>
        <taxon>Daphnia</taxon>
    </lineage>
</organism>
<dbReference type="Proteomes" id="UP000076858">
    <property type="component" value="Unassembled WGS sequence"/>
</dbReference>
<dbReference type="FunFam" id="3.10.20.90:FF:000149">
    <property type="entry name" value="microtubule-associated proteins 1A/1B light chain 3C"/>
    <property type="match status" value="1"/>
</dbReference>
<evidence type="ECO:0000256" key="4">
    <source>
        <dbReference type="ARBA" id="ARBA00023006"/>
    </source>
</evidence>
<sequence>MCSSSDVVPAPNKRLNNKRSSSPTASESSSNCGRSSHGSLLTVTSPSNSLKSVGLDKISLGSSNKSSFESAGRRVAANHSPVLSLESLQQCDDNDNLVSNNSTPRHNSSRSTNSGGAHFKCRKALGTRQGEVQAIRTKYPSKIPVIVERFDQELSLPHLQKSKFLVPQELSMSQLITVVRNRLRLSSTQAIFLIVNNRSMASLSKTVLEVYREYHDQDGFLYLSYASQEAFGSDRVT</sequence>
<dbReference type="Pfam" id="PF02991">
    <property type="entry name" value="ATG8"/>
    <property type="match status" value="1"/>
</dbReference>
<keyword evidence="13" id="KW-1185">Reference proteome</keyword>
<keyword evidence="3" id="KW-0963">Cytoplasm</keyword>
<evidence type="ECO:0000256" key="9">
    <source>
        <dbReference type="PIRSR" id="PIRSR604241-50"/>
    </source>
</evidence>
<keyword evidence="6 9" id="KW-0449">Lipoprotein</keyword>
<comment type="subcellular location">
    <subcellularLocation>
        <location evidence="1">Cytoplasmic vesicle</location>
        <location evidence="1">Autophagosome</location>
    </subcellularLocation>
    <subcellularLocation>
        <location evidence="8">Endomembrane system</location>
        <topology evidence="8">Lipid-anchor</topology>
    </subcellularLocation>
</comment>
<dbReference type="Gene3D" id="3.10.20.90">
    <property type="entry name" value="Phosphatidylinositol 3-kinase Catalytic Subunit, Chain A, domain 1"/>
    <property type="match status" value="1"/>
</dbReference>
<reference evidence="12 13" key="1">
    <citation type="submission" date="2016-03" db="EMBL/GenBank/DDBJ databases">
        <title>EvidentialGene: Evidence-directed Construction of Genes on Genomes.</title>
        <authorList>
            <person name="Gilbert D.G."/>
            <person name="Choi J.-H."/>
            <person name="Mockaitis K."/>
            <person name="Colbourne J."/>
            <person name="Pfrender M."/>
        </authorList>
    </citation>
    <scope>NUCLEOTIDE SEQUENCE [LARGE SCALE GENOMIC DNA]</scope>
    <source>
        <strain evidence="12 13">Xinb3</strain>
        <tissue evidence="12">Complete organism</tissue>
    </source>
</reference>
<protein>
    <submittedName>
        <fullName evidence="12">Autophagy-related 8a</fullName>
    </submittedName>
</protein>
<dbReference type="InterPro" id="IPR029071">
    <property type="entry name" value="Ubiquitin-like_domsf"/>
</dbReference>
<evidence type="ECO:0000256" key="5">
    <source>
        <dbReference type="ARBA" id="ARBA00023136"/>
    </source>
</evidence>
<dbReference type="GO" id="GO:0005776">
    <property type="term" value="C:autophagosome"/>
    <property type="evidence" value="ECO:0007669"/>
    <property type="project" value="UniProtKB-SubCell"/>
</dbReference>
<gene>
    <name evidence="12" type="ORF">APZ42_033673</name>
</gene>
<dbReference type="EMBL" id="LRGB01003257">
    <property type="protein sequence ID" value="KZS03478.1"/>
    <property type="molecule type" value="Genomic_DNA"/>
</dbReference>
<evidence type="ECO:0000256" key="3">
    <source>
        <dbReference type="ARBA" id="ARBA00022490"/>
    </source>
</evidence>
<dbReference type="GO" id="GO:0031410">
    <property type="term" value="C:cytoplasmic vesicle"/>
    <property type="evidence" value="ECO:0007669"/>
    <property type="project" value="UniProtKB-KW"/>
</dbReference>
<evidence type="ECO:0000256" key="7">
    <source>
        <dbReference type="ARBA" id="ARBA00023329"/>
    </source>
</evidence>
<dbReference type="SUPFAM" id="SSF54236">
    <property type="entry name" value="Ubiquitin-like"/>
    <property type="match status" value="1"/>
</dbReference>
<dbReference type="GO" id="GO:0012505">
    <property type="term" value="C:endomembrane system"/>
    <property type="evidence" value="ECO:0007669"/>
    <property type="project" value="UniProtKB-SubCell"/>
</dbReference>
<name>A0A164KRI3_9CRUS</name>
<evidence type="ECO:0000313" key="12">
    <source>
        <dbReference type="EMBL" id="KZS03478.1"/>
    </source>
</evidence>
<dbReference type="OrthoDB" id="6738456at2759"/>
<dbReference type="GO" id="GO:0006950">
    <property type="term" value="P:response to stress"/>
    <property type="evidence" value="ECO:0007669"/>
    <property type="project" value="UniProtKB-ARBA"/>
</dbReference>
<dbReference type="PANTHER" id="PTHR10969">
    <property type="entry name" value="MICROTUBULE-ASSOCIATED PROTEINS 1A/1B LIGHT CHAIN 3-RELATED"/>
    <property type="match status" value="1"/>
</dbReference>
<evidence type="ECO:0000313" key="13">
    <source>
        <dbReference type="Proteomes" id="UP000076858"/>
    </source>
</evidence>
<dbReference type="GO" id="GO:0016236">
    <property type="term" value="P:macroautophagy"/>
    <property type="evidence" value="ECO:0007669"/>
    <property type="project" value="UniProtKB-ARBA"/>
</dbReference>
<evidence type="ECO:0000256" key="6">
    <source>
        <dbReference type="ARBA" id="ARBA00023288"/>
    </source>
</evidence>
<evidence type="ECO:0000256" key="8">
    <source>
        <dbReference type="ARBA" id="ARBA00037868"/>
    </source>
</evidence>
<dbReference type="STRING" id="35525.A0A164KRI3"/>
<feature type="region of interest" description="Disordered" evidence="11">
    <location>
        <begin position="1"/>
        <end position="47"/>
    </location>
</feature>
<evidence type="ECO:0000256" key="1">
    <source>
        <dbReference type="ARBA" id="ARBA00004419"/>
    </source>
</evidence>
<keyword evidence="5" id="KW-0472">Membrane</keyword>
<feature type="compositionally biased region" description="Polar residues" evidence="11">
    <location>
        <begin position="93"/>
        <end position="115"/>
    </location>
</feature>
<feature type="compositionally biased region" description="Low complexity" evidence="11">
    <location>
        <begin position="20"/>
        <end position="39"/>
    </location>
</feature>
<dbReference type="InterPro" id="IPR004241">
    <property type="entry name" value="Atg8-like"/>
</dbReference>
<accession>A0A164KRI3</accession>
<evidence type="ECO:0000256" key="11">
    <source>
        <dbReference type="SAM" id="MobiDB-lite"/>
    </source>
</evidence>
<comment type="similarity">
    <text evidence="2 10">Belongs to the ATG8 family.</text>
</comment>
<dbReference type="AlphaFoldDB" id="A0A164KRI3"/>
<evidence type="ECO:0000256" key="2">
    <source>
        <dbReference type="ARBA" id="ARBA00007293"/>
    </source>
</evidence>
<evidence type="ECO:0000256" key="10">
    <source>
        <dbReference type="RuleBase" id="RU004384"/>
    </source>
</evidence>